<dbReference type="Gene3D" id="2.40.170.20">
    <property type="entry name" value="TonB-dependent receptor, beta-barrel domain"/>
    <property type="match status" value="2"/>
</dbReference>
<dbReference type="Pfam" id="PF00593">
    <property type="entry name" value="TonB_dep_Rec_b-barrel"/>
    <property type="match status" value="1"/>
</dbReference>
<dbReference type="PANTHER" id="PTHR32552:SF81">
    <property type="entry name" value="TONB-DEPENDENT OUTER MEMBRANE RECEPTOR"/>
    <property type="match status" value="1"/>
</dbReference>
<evidence type="ECO:0000256" key="10">
    <source>
        <dbReference type="ARBA" id="ARBA00023237"/>
    </source>
</evidence>
<dbReference type="Proteomes" id="UP000596063">
    <property type="component" value="Chromosome"/>
</dbReference>
<dbReference type="GO" id="GO:0006826">
    <property type="term" value="P:iron ion transport"/>
    <property type="evidence" value="ECO:0007669"/>
    <property type="project" value="UniProtKB-KW"/>
</dbReference>
<evidence type="ECO:0000256" key="1">
    <source>
        <dbReference type="ARBA" id="ARBA00004571"/>
    </source>
</evidence>
<evidence type="ECO:0000256" key="2">
    <source>
        <dbReference type="ARBA" id="ARBA00022448"/>
    </source>
</evidence>
<keyword evidence="7" id="KW-0406">Ion transport</keyword>
<dbReference type="PROSITE" id="PS52016">
    <property type="entry name" value="TONB_DEPENDENT_REC_3"/>
    <property type="match status" value="1"/>
</dbReference>
<comment type="subcellular location">
    <subcellularLocation>
        <location evidence="1 11">Cell outer membrane</location>
        <topology evidence="1 11">Multi-pass membrane protein</topology>
    </subcellularLocation>
</comment>
<dbReference type="SUPFAM" id="SSF56935">
    <property type="entry name" value="Porins"/>
    <property type="match status" value="1"/>
</dbReference>
<keyword evidence="2 11" id="KW-0813">Transport</keyword>
<dbReference type="EMBL" id="CP066167">
    <property type="protein sequence ID" value="QQD17930.1"/>
    <property type="molecule type" value="Genomic_DNA"/>
</dbReference>
<keyword evidence="10 11" id="KW-0998">Cell outer membrane</keyword>
<dbReference type="RefSeq" id="WP_198569429.1">
    <property type="nucleotide sequence ID" value="NZ_CP066167.1"/>
</dbReference>
<organism evidence="15 16">
    <name type="scientific">Spongiibacter nanhainus</name>
    <dbReference type="NCBI Taxonomy" id="2794344"/>
    <lineage>
        <taxon>Bacteria</taxon>
        <taxon>Pseudomonadati</taxon>
        <taxon>Pseudomonadota</taxon>
        <taxon>Gammaproteobacteria</taxon>
        <taxon>Cellvibrionales</taxon>
        <taxon>Spongiibacteraceae</taxon>
        <taxon>Spongiibacter</taxon>
    </lineage>
</organism>
<dbReference type="Pfam" id="PF07715">
    <property type="entry name" value="Plug"/>
    <property type="match status" value="1"/>
</dbReference>
<gene>
    <name evidence="15" type="ORF">I6N98_16550</name>
</gene>
<dbReference type="InterPro" id="IPR012910">
    <property type="entry name" value="Plug_dom"/>
</dbReference>
<keyword evidence="8 12" id="KW-0798">TonB box</keyword>
<keyword evidence="6" id="KW-0408">Iron</keyword>
<feature type="domain" description="TonB-dependent receptor plug" evidence="14">
    <location>
        <begin position="53"/>
        <end position="160"/>
    </location>
</feature>
<evidence type="ECO:0000259" key="14">
    <source>
        <dbReference type="Pfam" id="PF07715"/>
    </source>
</evidence>
<dbReference type="KEGG" id="snan:I6N98_16550"/>
<keyword evidence="4" id="KW-0410">Iron transport</keyword>
<keyword evidence="9 11" id="KW-0472">Membrane</keyword>
<reference evidence="15 16" key="1">
    <citation type="submission" date="2020-12" db="EMBL/GenBank/DDBJ databases">
        <authorList>
            <person name="Shan Y."/>
        </authorList>
    </citation>
    <scope>NUCLEOTIDE SEQUENCE [LARGE SCALE GENOMIC DNA]</scope>
    <source>
        <strain evidence="16">csc3.9</strain>
    </source>
</reference>
<dbReference type="InterPro" id="IPR036942">
    <property type="entry name" value="Beta-barrel_TonB_sf"/>
</dbReference>
<dbReference type="InterPro" id="IPR000531">
    <property type="entry name" value="Beta-barrel_TonB"/>
</dbReference>
<evidence type="ECO:0000256" key="3">
    <source>
        <dbReference type="ARBA" id="ARBA00022452"/>
    </source>
</evidence>
<proteinExistence type="inferred from homology"/>
<evidence type="ECO:0000256" key="11">
    <source>
        <dbReference type="PROSITE-ProRule" id="PRU01360"/>
    </source>
</evidence>
<evidence type="ECO:0000256" key="5">
    <source>
        <dbReference type="ARBA" id="ARBA00022692"/>
    </source>
</evidence>
<dbReference type="GO" id="GO:0009279">
    <property type="term" value="C:cell outer membrane"/>
    <property type="evidence" value="ECO:0007669"/>
    <property type="project" value="UniProtKB-SubCell"/>
</dbReference>
<evidence type="ECO:0000256" key="4">
    <source>
        <dbReference type="ARBA" id="ARBA00022496"/>
    </source>
</evidence>
<keyword evidence="5 11" id="KW-0812">Transmembrane</keyword>
<keyword evidence="3 11" id="KW-1134">Transmembrane beta strand</keyword>
<dbReference type="InterPro" id="IPR039426">
    <property type="entry name" value="TonB-dep_rcpt-like"/>
</dbReference>
<protein>
    <submittedName>
        <fullName evidence="15">TonB-dependent receptor</fullName>
    </submittedName>
</protein>
<evidence type="ECO:0000313" key="16">
    <source>
        <dbReference type="Proteomes" id="UP000596063"/>
    </source>
</evidence>
<evidence type="ECO:0000256" key="8">
    <source>
        <dbReference type="ARBA" id="ARBA00023077"/>
    </source>
</evidence>
<dbReference type="AlphaFoldDB" id="A0A7T4UR30"/>
<keyword evidence="16" id="KW-1185">Reference proteome</keyword>
<dbReference type="PANTHER" id="PTHR32552">
    <property type="entry name" value="FERRICHROME IRON RECEPTOR-RELATED"/>
    <property type="match status" value="1"/>
</dbReference>
<evidence type="ECO:0000259" key="13">
    <source>
        <dbReference type="Pfam" id="PF00593"/>
    </source>
</evidence>
<accession>A0A7T4UR30</accession>
<evidence type="ECO:0000256" key="7">
    <source>
        <dbReference type="ARBA" id="ARBA00023065"/>
    </source>
</evidence>
<evidence type="ECO:0000256" key="12">
    <source>
        <dbReference type="RuleBase" id="RU003357"/>
    </source>
</evidence>
<comment type="similarity">
    <text evidence="11 12">Belongs to the TonB-dependent receptor family.</text>
</comment>
<keyword evidence="15" id="KW-0675">Receptor</keyword>
<evidence type="ECO:0000256" key="9">
    <source>
        <dbReference type="ARBA" id="ARBA00023136"/>
    </source>
</evidence>
<evidence type="ECO:0000313" key="15">
    <source>
        <dbReference type="EMBL" id="QQD17930.1"/>
    </source>
</evidence>
<evidence type="ECO:0000256" key="6">
    <source>
        <dbReference type="ARBA" id="ARBA00023004"/>
    </source>
</evidence>
<name>A0A7T4UR30_9GAMM</name>
<sequence length="797" mass="86977">MSNDKQNGLSVAPEKWLAAGLFSLLSATSVAQQSNRTLEEVIVSAQKIEQSSQDVPISLTAISGEQMRELGGAGLQDIAPYIPNVRFSSDTDPALAQINIRGFGSNPLNAAFESSVGFVQDEVFFARPSYYNEAIFDIARVEVLRGPQGTLFGKNTVAGVFNVSTKEPGDAFSGDLQATKTDPDERRLELGIGGPITDWLGLRFSAMDIQRDGQLHNRFLNRQDDKHEQDAQRLKVVATPTESLSFTLNAVRSETSANYWGLQLSQLDDGTRTFLQNYDPNIEDDPNDQQTSYDQPGFIDKDSETLSLKVEWSIGDLGAIQDLNSTMVVADTELNLESLVDLDTSPADLATLGVASQYEQQSLEWRFTGGFDGLFGLGERLDFVVGTFLFDSRFTQQTVIQAGDDLGAYLTTDDLLQLLSGNTSISSGGLLGTLNLAGLLPIADITAAVIGEDQYLLDYLLDVEAQALFGQFSWYLTESWVITPGVRYSREKKTGVASGQASCTQAALSLPCVMELALSAENYNEDDLKRTETDVSPKLSVQYYLNNDTNLFVTYSRGFKSGGFNASSFGGEDLNFEPEEAYTIEGGLKGQFFDNTLRLNAVAYRTYFDDLQVLAFNGAFFDVTNAASAISDGVELDFTWLTPLQILQISGSLGLLDARYENYPSAPAPIEQGTDAQQDLSDRRISLAPKQTASLTPSIQFPLFGLGAAASVDILYQGDQYTDGDLDRATFLEAYTTISARLSLASLDSGWVISVGGSNLSDEEIAGQTLDTVFFPGSYNVRQKQGRKVFASLYYNW</sequence>
<feature type="domain" description="TonB-dependent receptor-like beta-barrel" evidence="13">
    <location>
        <begin position="275"/>
        <end position="760"/>
    </location>
</feature>